<comment type="caution">
    <text evidence="1">The sequence shown here is derived from an EMBL/GenBank/DDBJ whole genome shotgun (WGS) entry which is preliminary data.</text>
</comment>
<dbReference type="EMBL" id="BLXT01004211">
    <property type="protein sequence ID" value="GFO10767.1"/>
    <property type="molecule type" value="Genomic_DNA"/>
</dbReference>
<reference evidence="1 2" key="1">
    <citation type="journal article" date="2021" name="Elife">
        <title>Chloroplast acquisition without the gene transfer in kleptoplastic sea slugs, Plakobranchus ocellatus.</title>
        <authorList>
            <person name="Maeda T."/>
            <person name="Takahashi S."/>
            <person name="Yoshida T."/>
            <person name="Shimamura S."/>
            <person name="Takaki Y."/>
            <person name="Nagai Y."/>
            <person name="Toyoda A."/>
            <person name="Suzuki Y."/>
            <person name="Arimoto A."/>
            <person name="Ishii H."/>
            <person name="Satoh N."/>
            <person name="Nishiyama T."/>
            <person name="Hasebe M."/>
            <person name="Maruyama T."/>
            <person name="Minagawa J."/>
            <person name="Obokata J."/>
            <person name="Shigenobu S."/>
        </authorList>
    </citation>
    <scope>NUCLEOTIDE SEQUENCE [LARGE SCALE GENOMIC DNA]</scope>
</reference>
<evidence type="ECO:0000313" key="1">
    <source>
        <dbReference type="EMBL" id="GFO10767.1"/>
    </source>
</evidence>
<evidence type="ECO:0000313" key="2">
    <source>
        <dbReference type="Proteomes" id="UP000735302"/>
    </source>
</evidence>
<name>A0AAV4AUT3_9GAST</name>
<sequence length="125" mass="13835">MSHLSSHVPILYIVDSKKVTQGLELSVAWSLRHTLATCYGIVSLGGGENINRYKTFLRFNDYFVKISFTARCYSPGLSITGFSGSKTVLKDSESRPSLIQSVIKNTNTDEQGKLLFPRQISTIAS</sequence>
<gene>
    <name evidence="1" type="ORF">PoB_003727200</name>
</gene>
<proteinExistence type="predicted"/>
<keyword evidence="2" id="KW-1185">Reference proteome</keyword>
<protein>
    <submittedName>
        <fullName evidence="1">Uncharacterized protein</fullName>
    </submittedName>
</protein>
<organism evidence="1 2">
    <name type="scientific">Plakobranchus ocellatus</name>
    <dbReference type="NCBI Taxonomy" id="259542"/>
    <lineage>
        <taxon>Eukaryota</taxon>
        <taxon>Metazoa</taxon>
        <taxon>Spiralia</taxon>
        <taxon>Lophotrochozoa</taxon>
        <taxon>Mollusca</taxon>
        <taxon>Gastropoda</taxon>
        <taxon>Heterobranchia</taxon>
        <taxon>Euthyneura</taxon>
        <taxon>Panpulmonata</taxon>
        <taxon>Sacoglossa</taxon>
        <taxon>Placobranchoidea</taxon>
        <taxon>Plakobranchidae</taxon>
        <taxon>Plakobranchus</taxon>
    </lineage>
</organism>
<dbReference type="Proteomes" id="UP000735302">
    <property type="component" value="Unassembled WGS sequence"/>
</dbReference>
<dbReference type="AlphaFoldDB" id="A0AAV4AUT3"/>
<accession>A0AAV4AUT3</accession>